<evidence type="ECO:0000259" key="3">
    <source>
        <dbReference type="Pfam" id="PF08338"/>
    </source>
</evidence>
<accession>A0A8D4VQC5</accession>
<dbReference type="Pfam" id="PF08338">
    <property type="entry name" value="DUF1731"/>
    <property type="match status" value="1"/>
</dbReference>
<dbReference type="PANTHER" id="PTHR11092:SF0">
    <property type="entry name" value="EPIMERASE FAMILY PROTEIN SDR39U1"/>
    <property type="match status" value="1"/>
</dbReference>
<name>A0A8D4VQC5_9GAMM</name>
<dbReference type="Gene3D" id="3.40.50.720">
    <property type="entry name" value="NAD(P)-binding Rossmann-like Domain"/>
    <property type="match status" value="1"/>
</dbReference>
<organism evidence="4 5">
    <name type="scientific">Methylogaea oryzae</name>
    <dbReference type="NCBI Taxonomy" id="1295382"/>
    <lineage>
        <taxon>Bacteria</taxon>
        <taxon>Pseudomonadati</taxon>
        <taxon>Pseudomonadota</taxon>
        <taxon>Gammaproteobacteria</taxon>
        <taxon>Methylococcales</taxon>
        <taxon>Methylococcaceae</taxon>
        <taxon>Methylogaea</taxon>
    </lineage>
</organism>
<evidence type="ECO:0000313" key="5">
    <source>
        <dbReference type="Proteomes" id="UP000824988"/>
    </source>
</evidence>
<dbReference type="NCBIfam" id="TIGR01777">
    <property type="entry name" value="yfcH"/>
    <property type="match status" value="1"/>
</dbReference>
<dbReference type="Proteomes" id="UP000824988">
    <property type="component" value="Chromosome"/>
</dbReference>
<evidence type="ECO:0000259" key="2">
    <source>
        <dbReference type="Pfam" id="PF01370"/>
    </source>
</evidence>
<dbReference type="InterPro" id="IPR010099">
    <property type="entry name" value="SDR39U1"/>
</dbReference>
<feature type="domain" description="NAD-dependent epimerase/dehydratase" evidence="2">
    <location>
        <begin position="3"/>
        <end position="215"/>
    </location>
</feature>
<dbReference type="InterPro" id="IPR036291">
    <property type="entry name" value="NAD(P)-bd_dom_sf"/>
</dbReference>
<protein>
    <submittedName>
        <fullName evidence="4">Epimerase</fullName>
    </submittedName>
</protein>
<gene>
    <name evidence="4" type="ORF">MoryE10_20150</name>
</gene>
<reference evidence="4" key="1">
    <citation type="submission" date="2019-06" db="EMBL/GenBank/DDBJ databases">
        <title>Complete genome sequence of Methylogaea oryzae strain JCM16910.</title>
        <authorList>
            <person name="Asakawa S."/>
        </authorList>
    </citation>
    <scope>NUCLEOTIDE SEQUENCE</scope>
    <source>
        <strain evidence="4">E10</strain>
    </source>
</reference>
<dbReference type="EMBL" id="AP019782">
    <property type="protein sequence ID" value="BBL71409.1"/>
    <property type="molecule type" value="Genomic_DNA"/>
</dbReference>
<comment type="similarity">
    <text evidence="1">Belongs to the NAD(P)-dependent epimerase/dehydratase family. SDR39U1 subfamily.</text>
</comment>
<evidence type="ECO:0000313" key="4">
    <source>
        <dbReference type="EMBL" id="BBL71409.1"/>
    </source>
</evidence>
<evidence type="ECO:0000256" key="1">
    <source>
        <dbReference type="ARBA" id="ARBA00009353"/>
    </source>
</evidence>
<keyword evidence="5" id="KW-1185">Reference proteome</keyword>
<proteinExistence type="inferred from homology"/>
<dbReference type="Pfam" id="PF01370">
    <property type="entry name" value="Epimerase"/>
    <property type="match status" value="1"/>
</dbReference>
<dbReference type="PANTHER" id="PTHR11092">
    <property type="entry name" value="SUGAR NUCLEOTIDE EPIMERASE RELATED"/>
    <property type="match status" value="1"/>
</dbReference>
<feature type="domain" description="DUF1731" evidence="3">
    <location>
        <begin position="251"/>
        <end position="296"/>
    </location>
</feature>
<dbReference type="InterPro" id="IPR013549">
    <property type="entry name" value="DUF1731"/>
</dbReference>
<dbReference type="InterPro" id="IPR001509">
    <property type="entry name" value="Epimerase_deHydtase"/>
</dbReference>
<dbReference type="CDD" id="cd05242">
    <property type="entry name" value="SDR_a8"/>
    <property type="match status" value="1"/>
</dbReference>
<sequence>MDILLTGGTGFIGRSLCTQLLQQGHNLTLLSRSPAKTPALFDRPVQTVAALRDLTPDRHFHAVVNLAGEPIMDARWTAKRKQALLDSRVGITRQLLDFMARAERKPAVLLSGSAIGWYGDQGDKPLNETATTDAADFGHSLCRQWEQAALEAEALGVRVCLLRTGLVIGKNGGFLARMLPAFRLGLGARLGHGRQWMSWIHLDDHVAMTCKLLDDAALSGPFNLTAPHPVTNAEFTQTLAAALHRPALLPLPAWPLKLAMGEMAELLLGGQRVLPERLLQAGYRFKFPTLDLALSEAIG</sequence>
<dbReference type="KEGG" id="moz:MoryE10_20150"/>
<dbReference type="RefSeq" id="WP_054774338.1">
    <property type="nucleotide sequence ID" value="NZ_AP019782.1"/>
</dbReference>
<dbReference type="AlphaFoldDB" id="A0A8D4VQC5"/>
<dbReference type="SUPFAM" id="SSF51735">
    <property type="entry name" value="NAD(P)-binding Rossmann-fold domains"/>
    <property type="match status" value="1"/>
</dbReference>